<gene>
    <name evidence="1" type="ORF">COCSUDRAFT_61955</name>
</gene>
<keyword evidence="2" id="KW-1185">Reference proteome</keyword>
<organism evidence="1 2">
    <name type="scientific">Coccomyxa subellipsoidea (strain C-169)</name>
    <name type="common">Green microalga</name>
    <dbReference type="NCBI Taxonomy" id="574566"/>
    <lineage>
        <taxon>Eukaryota</taxon>
        <taxon>Viridiplantae</taxon>
        <taxon>Chlorophyta</taxon>
        <taxon>core chlorophytes</taxon>
        <taxon>Trebouxiophyceae</taxon>
        <taxon>Trebouxiophyceae incertae sedis</taxon>
        <taxon>Coccomyxaceae</taxon>
        <taxon>Coccomyxa</taxon>
        <taxon>Coccomyxa subellipsoidea</taxon>
    </lineage>
</organism>
<comment type="caution">
    <text evidence="1">The sequence shown here is derived from an EMBL/GenBank/DDBJ whole genome shotgun (WGS) entry which is preliminary data.</text>
</comment>
<dbReference type="Proteomes" id="UP000007264">
    <property type="component" value="Unassembled WGS sequence"/>
</dbReference>
<name>I0Z1K6_COCSC</name>
<sequence length="130" mass="15168">MAKLGDGIWVHENYLAYLREPKDMDIILFCRGDPGTWMAVAPEWQIALGFGTTIEEASEDLQSKLVGTKLSFIDEKIVDDIKQIPMEFKGKRARKIREGWWDGYYDEEEKAYFDEREKDASAVEWRTIQV</sequence>
<evidence type="ECO:0000313" key="2">
    <source>
        <dbReference type="Proteomes" id="UP000007264"/>
    </source>
</evidence>
<accession>I0Z1K6</accession>
<evidence type="ECO:0000313" key="1">
    <source>
        <dbReference type="EMBL" id="EIE24525.1"/>
    </source>
</evidence>
<dbReference type="AlphaFoldDB" id="I0Z1K6"/>
<dbReference type="KEGG" id="csl:COCSUDRAFT_61955"/>
<dbReference type="RefSeq" id="XP_005649069.1">
    <property type="nucleotide sequence ID" value="XM_005649012.1"/>
</dbReference>
<reference evidence="1 2" key="1">
    <citation type="journal article" date="2012" name="Genome Biol.">
        <title>The genome of the polar eukaryotic microalga coccomyxa subellipsoidea reveals traits of cold adaptation.</title>
        <authorList>
            <person name="Blanc G."/>
            <person name="Agarkova I."/>
            <person name="Grimwood J."/>
            <person name="Kuo A."/>
            <person name="Brueggeman A."/>
            <person name="Dunigan D."/>
            <person name="Gurnon J."/>
            <person name="Ladunga I."/>
            <person name="Lindquist E."/>
            <person name="Lucas S."/>
            <person name="Pangilinan J."/>
            <person name="Proschold T."/>
            <person name="Salamov A."/>
            <person name="Schmutz J."/>
            <person name="Weeks D."/>
            <person name="Yamada T."/>
            <person name="Claverie J.M."/>
            <person name="Grigoriev I."/>
            <person name="Van Etten J."/>
            <person name="Lomsadze A."/>
            <person name="Borodovsky M."/>
        </authorList>
    </citation>
    <scope>NUCLEOTIDE SEQUENCE [LARGE SCALE GENOMIC DNA]</scope>
    <source>
        <strain evidence="1 2">C-169</strain>
    </source>
</reference>
<dbReference type="EMBL" id="AGSI01000005">
    <property type="protein sequence ID" value="EIE24525.1"/>
    <property type="molecule type" value="Genomic_DNA"/>
</dbReference>
<protein>
    <submittedName>
        <fullName evidence="1">Uncharacterized protein</fullName>
    </submittedName>
</protein>
<dbReference type="OrthoDB" id="517973at2759"/>
<proteinExistence type="predicted"/>
<dbReference type="GeneID" id="17042527"/>